<feature type="domain" description="MIP18 family-like" evidence="1">
    <location>
        <begin position="9"/>
        <end position="80"/>
    </location>
</feature>
<evidence type="ECO:0000313" key="2">
    <source>
        <dbReference type="EMBL" id="WRQ86535.1"/>
    </source>
</evidence>
<evidence type="ECO:0000313" key="3">
    <source>
        <dbReference type="Proteomes" id="UP000738431"/>
    </source>
</evidence>
<dbReference type="EMBL" id="CP139781">
    <property type="protein sequence ID" value="WRQ86535.1"/>
    <property type="molecule type" value="Genomic_DNA"/>
</dbReference>
<dbReference type="PANTHER" id="PTHR42831">
    <property type="entry name" value="FE-S PROTEIN MATURATION AUXILIARY FACTOR YITW"/>
    <property type="match status" value="1"/>
</dbReference>
<protein>
    <submittedName>
        <fullName evidence="2">Metal-sulfur cluster assembly factor</fullName>
    </submittedName>
</protein>
<dbReference type="InterPro" id="IPR002744">
    <property type="entry name" value="MIP18-like"/>
</dbReference>
<gene>
    <name evidence="2" type="ORF">K1X11_017120</name>
</gene>
<dbReference type="InterPro" id="IPR034904">
    <property type="entry name" value="FSCA_dom_sf"/>
</dbReference>
<dbReference type="Gene3D" id="3.30.300.130">
    <property type="entry name" value="Fe-S cluster assembly (FSCA)"/>
    <property type="match status" value="1"/>
</dbReference>
<reference evidence="2 3" key="1">
    <citation type="submission" date="2023-12" db="EMBL/GenBank/DDBJ databases">
        <title>Description of an unclassified Opitutus bacterium of Verrucomicrobiota.</title>
        <authorList>
            <person name="Zhang D.-F."/>
        </authorList>
    </citation>
    <scope>NUCLEOTIDE SEQUENCE [LARGE SCALE GENOMIC DNA]</scope>
    <source>
        <strain evidence="2 3">WL0086</strain>
    </source>
</reference>
<name>A0ABZ1C899_9BACT</name>
<dbReference type="Pfam" id="PF01883">
    <property type="entry name" value="FeS_assembly_P"/>
    <property type="match status" value="1"/>
</dbReference>
<dbReference type="Proteomes" id="UP000738431">
    <property type="component" value="Chromosome"/>
</dbReference>
<dbReference type="PANTHER" id="PTHR42831:SF1">
    <property type="entry name" value="FE-S PROTEIN MATURATION AUXILIARY FACTOR YITW"/>
    <property type="match status" value="1"/>
</dbReference>
<keyword evidence="3" id="KW-1185">Reference proteome</keyword>
<dbReference type="SUPFAM" id="SSF117916">
    <property type="entry name" value="Fe-S cluster assembly (FSCA) domain-like"/>
    <property type="match status" value="1"/>
</dbReference>
<dbReference type="RefSeq" id="WP_221033218.1">
    <property type="nucleotide sequence ID" value="NZ_CP139781.1"/>
</dbReference>
<evidence type="ECO:0000259" key="1">
    <source>
        <dbReference type="Pfam" id="PF01883"/>
    </source>
</evidence>
<accession>A0ABZ1C899</accession>
<organism evidence="2 3">
    <name type="scientific">Actomonas aquatica</name>
    <dbReference type="NCBI Taxonomy" id="2866162"/>
    <lineage>
        <taxon>Bacteria</taxon>
        <taxon>Pseudomonadati</taxon>
        <taxon>Verrucomicrobiota</taxon>
        <taxon>Opitutia</taxon>
        <taxon>Opitutales</taxon>
        <taxon>Opitutaceae</taxon>
        <taxon>Actomonas</taxon>
    </lineage>
</organism>
<dbReference type="InterPro" id="IPR052339">
    <property type="entry name" value="Fe-S_Maturation_MIP18"/>
</dbReference>
<sequence length="109" mass="11569">MNTDTALATAVIHALGTVMDPEFGISITDLGLIYSVDVEPERLRVAMTLTTMYCPSGQVLFDGARTAAESASDGRPVEVEMVWDPAWTPDCITPAGRAALGCTDPGEEH</sequence>
<proteinExistence type="predicted"/>